<organism evidence="2 3">
    <name type="scientific">Popillia japonica</name>
    <name type="common">Japanese beetle</name>
    <dbReference type="NCBI Taxonomy" id="7064"/>
    <lineage>
        <taxon>Eukaryota</taxon>
        <taxon>Metazoa</taxon>
        <taxon>Ecdysozoa</taxon>
        <taxon>Arthropoda</taxon>
        <taxon>Hexapoda</taxon>
        <taxon>Insecta</taxon>
        <taxon>Pterygota</taxon>
        <taxon>Neoptera</taxon>
        <taxon>Endopterygota</taxon>
        <taxon>Coleoptera</taxon>
        <taxon>Polyphaga</taxon>
        <taxon>Scarabaeiformia</taxon>
        <taxon>Scarabaeidae</taxon>
        <taxon>Rutelinae</taxon>
        <taxon>Popillia</taxon>
    </lineage>
</organism>
<dbReference type="AlphaFoldDB" id="A0AAW1KGK9"/>
<dbReference type="SUPFAM" id="SSF50494">
    <property type="entry name" value="Trypsin-like serine proteases"/>
    <property type="match status" value="1"/>
</dbReference>
<dbReference type="PANTHER" id="PTHR24260:SF136">
    <property type="entry name" value="GH08193P-RELATED"/>
    <property type="match status" value="1"/>
</dbReference>
<feature type="domain" description="Peptidase S1" evidence="1">
    <location>
        <begin position="2"/>
        <end position="107"/>
    </location>
</feature>
<dbReference type="GO" id="GO:0006508">
    <property type="term" value="P:proteolysis"/>
    <property type="evidence" value="ECO:0007669"/>
    <property type="project" value="InterPro"/>
</dbReference>
<protein>
    <submittedName>
        <fullName evidence="2">Trypsin</fullName>
    </submittedName>
</protein>
<evidence type="ECO:0000313" key="2">
    <source>
        <dbReference type="EMBL" id="KAK9718676.1"/>
    </source>
</evidence>
<dbReference type="InterPro" id="IPR043504">
    <property type="entry name" value="Peptidase_S1_PA_chymotrypsin"/>
</dbReference>
<name>A0AAW1KGK9_POPJA</name>
<reference evidence="2 3" key="1">
    <citation type="journal article" date="2024" name="BMC Genomics">
        <title>De novo assembly and annotation of Popillia japonica's genome with initial clues to its potential as an invasive pest.</title>
        <authorList>
            <person name="Cucini C."/>
            <person name="Boschi S."/>
            <person name="Funari R."/>
            <person name="Cardaioli E."/>
            <person name="Iannotti N."/>
            <person name="Marturano G."/>
            <person name="Paoli F."/>
            <person name="Bruttini M."/>
            <person name="Carapelli A."/>
            <person name="Frati F."/>
            <person name="Nardi F."/>
        </authorList>
    </citation>
    <scope>NUCLEOTIDE SEQUENCE [LARGE SCALE GENOMIC DNA]</scope>
    <source>
        <strain evidence="2">DMR45628</strain>
    </source>
</reference>
<dbReference type="PANTHER" id="PTHR24260">
    <property type="match status" value="1"/>
</dbReference>
<keyword evidence="3" id="KW-1185">Reference proteome</keyword>
<dbReference type="InterPro" id="IPR009003">
    <property type="entry name" value="Peptidase_S1_PA"/>
</dbReference>
<evidence type="ECO:0000313" key="3">
    <source>
        <dbReference type="Proteomes" id="UP001458880"/>
    </source>
</evidence>
<dbReference type="Gene3D" id="2.40.10.10">
    <property type="entry name" value="Trypsin-like serine proteases"/>
    <property type="match status" value="1"/>
</dbReference>
<sequence length="115" mass="12615">MIVTGWGRILKTDSAYNDLLLKSTVVTMDNRNCDDIYSKRGRSLSNFEFCGVIGTNICFATQGSAAFKTKGDDSRAIIFGLTSDGGPECGSETPIIFTKISSYLNWIENIVWPGM</sequence>
<evidence type="ECO:0000259" key="1">
    <source>
        <dbReference type="Pfam" id="PF00089"/>
    </source>
</evidence>
<accession>A0AAW1KGK9</accession>
<gene>
    <name evidence="2" type="ORF">QE152_g23095</name>
</gene>
<comment type="caution">
    <text evidence="2">The sequence shown here is derived from an EMBL/GenBank/DDBJ whole genome shotgun (WGS) entry which is preliminary data.</text>
</comment>
<dbReference type="InterPro" id="IPR051333">
    <property type="entry name" value="CLIP_Serine_Protease"/>
</dbReference>
<dbReference type="Proteomes" id="UP001458880">
    <property type="component" value="Unassembled WGS sequence"/>
</dbReference>
<dbReference type="Pfam" id="PF00089">
    <property type="entry name" value="Trypsin"/>
    <property type="match status" value="1"/>
</dbReference>
<dbReference type="EMBL" id="JASPKY010000226">
    <property type="protein sequence ID" value="KAK9718676.1"/>
    <property type="molecule type" value="Genomic_DNA"/>
</dbReference>
<dbReference type="InterPro" id="IPR001254">
    <property type="entry name" value="Trypsin_dom"/>
</dbReference>
<dbReference type="GO" id="GO:0004252">
    <property type="term" value="F:serine-type endopeptidase activity"/>
    <property type="evidence" value="ECO:0007669"/>
    <property type="project" value="InterPro"/>
</dbReference>
<proteinExistence type="predicted"/>